<dbReference type="GeneID" id="105369039"/>
<dbReference type="GO" id="GO:0003697">
    <property type="term" value="F:single-stranded DNA binding"/>
    <property type="evidence" value="ECO:0007669"/>
    <property type="project" value="InterPro"/>
</dbReference>
<dbReference type="Gene3D" id="1.10.150.20">
    <property type="entry name" value="5' to 3' exonuclease, C-terminal subdomain"/>
    <property type="match status" value="1"/>
</dbReference>
<evidence type="ECO:0000259" key="17">
    <source>
        <dbReference type="SMART" id="SM00485"/>
    </source>
</evidence>
<feature type="region of interest" description="Disordered" evidence="15">
    <location>
        <begin position="419"/>
        <end position="441"/>
    </location>
</feature>
<proteinExistence type="inferred from homology"/>
<dbReference type="PRINTS" id="PR00853">
    <property type="entry name" value="XPGRADSUPER"/>
</dbReference>
<evidence type="ECO:0000256" key="5">
    <source>
        <dbReference type="ARBA" id="ARBA00022722"/>
    </source>
</evidence>
<evidence type="ECO:0000313" key="18">
    <source>
        <dbReference type="Proteomes" id="UP000695007"/>
    </source>
</evidence>
<dbReference type="KEGG" id="csol:105369039"/>
<feature type="domain" description="XPG N-terminal" evidence="17">
    <location>
        <begin position="1"/>
        <end position="98"/>
    </location>
</feature>
<keyword evidence="7" id="KW-0255">Endonuclease</keyword>
<evidence type="ECO:0000259" key="16">
    <source>
        <dbReference type="SMART" id="SM00484"/>
    </source>
</evidence>
<dbReference type="GO" id="GO:0005634">
    <property type="term" value="C:nucleus"/>
    <property type="evidence" value="ECO:0007669"/>
    <property type="project" value="UniProtKB-SubCell"/>
</dbReference>
<dbReference type="SMART" id="SM00485">
    <property type="entry name" value="XPGN"/>
    <property type="match status" value="1"/>
</dbReference>
<dbReference type="PRINTS" id="PR00066">
    <property type="entry name" value="XRODRMPGMNTG"/>
</dbReference>
<dbReference type="GO" id="GO:0017108">
    <property type="term" value="F:5'-flap endonuclease activity"/>
    <property type="evidence" value="ECO:0007669"/>
    <property type="project" value="UniProtKB-ARBA"/>
</dbReference>
<comment type="similarity">
    <text evidence="13">Belongs to the XPG/RAD2 endonuclease family. GEN subfamily.</text>
</comment>
<organism evidence="18 19">
    <name type="scientific">Ceratosolen solmsi marchali</name>
    <dbReference type="NCBI Taxonomy" id="326594"/>
    <lineage>
        <taxon>Eukaryota</taxon>
        <taxon>Metazoa</taxon>
        <taxon>Ecdysozoa</taxon>
        <taxon>Arthropoda</taxon>
        <taxon>Hexapoda</taxon>
        <taxon>Insecta</taxon>
        <taxon>Pterygota</taxon>
        <taxon>Neoptera</taxon>
        <taxon>Endopterygota</taxon>
        <taxon>Hymenoptera</taxon>
        <taxon>Apocrita</taxon>
        <taxon>Proctotrupomorpha</taxon>
        <taxon>Chalcidoidea</taxon>
        <taxon>Agaonidae</taxon>
        <taxon>Agaoninae</taxon>
        <taxon>Ceratosolen</taxon>
    </lineage>
</organism>
<feature type="region of interest" description="Disordered" evidence="15">
    <location>
        <begin position="466"/>
        <end position="492"/>
    </location>
</feature>
<reference evidence="19" key="1">
    <citation type="submission" date="2025-08" db="UniProtKB">
        <authorList>
            <consortium name="RefSeq"/>
        </authorList>
    </citation>
    <scope>IDENTIFICATION</scope>
</reference>
<keyword evidence="10" id="KW-0460">Magnesium</keyword>
<dbReference type="Pfam" id="PF00867">
    <property type="entry name" value="XPG_I"/>
    <property type="match status" value="1"/>
</dbReference>
<evidence type="ECO:0000256" key="9">
    <source>
        <dbReference type="ARBA" id="ARBA00022801"/>
    </source>
</evidence>
<dbReference type="FunFam" id="1.10.150.20:FF:000030">
    <property type="entry name" value="Flap endonuclease GEN-like 1"/>
    <property type="match status" value="1"/>
</dbReference>
<keyword evidence="9" id="KW-0378">Hydrolase</keyword>
<dbReference type="CTD" id="3772069"/>
<dbReference type="InterPro" id="IPR006086">
    <property type="entry name" value="XPG-I_dom"/>
</dbReference>
<comment type="subcellular location">
    <subcellularLocation>
        <location evidence="2">Nucleus</location>
    </subcellularLocation>
</comment>
<evidence type="ECO:0000256" key="6">
    <source>
        <dbReference type="ARBA" id="ARBA00022723"/>
    </source>
</evidence>
<evidence type="ECO:0000256" key="2">
    <source>
        <dbReference type="ARBA" id="ARBA00004123"/>
    </source>
</evidence>
<dbReference type="PROSITE" id="PS00842">
    <property type="entry name" value="XPG_2"/>
    <property type="match status" value="1"/>
</dbReference>
<dbReference type="InterPro" id="IPR008918">
    <property type="entry name" value="HhH2"/>
</dbReference>
<evidence type="ECO:0000256" key="4">
    <source>
        <dbReference type="ARBA" id="ARBA00022553"/>
    </source>
</evidence>
<dbReference type="Pfam" id="PF00752">
    <property type="entry name" value="XPG_N"/>
    <property type="match status" value="1"/>
</dbReference>
<dbReference type="RefSeq" id="XP_011506583.1">
    <property type="nucleotide sequence ID" value="XM_011508281.1"/>
</dbReference>
<dbReference type="GO" id="GO:0008821">
    <property type="term" value="F:crossover junction DNA endonuclease activity"/>
    <property type="evidence" value="ECO:0007669"/>
    <property type="project" value="UniProtKB-ARBA"/>
</dbReference>
<evidence type="ECO:0000256" key="7">
    <source>
        <dbReference type="ARBA" id="ARBA00022759"/>
    </source>
</evidence>
<dbReference type="CDD" id="cd09904">
    <property type="entry name" value="H3TH_XPG"/>
    <property type="match status" value="1"/>
</dbReference>
<keyword evidence="4" id="KW-0597">Phosphoprotein</keyword>
<name>A0AAJ6YY88_9HYME</name>
<dbReference type="PANTHER" id="PTHR16171">
    <property type="entry name" value="DNA REPAIR PROTEIN COMPLEMENTING XP-G CELLS-RELATED"/>
    <property type="match status" value="1"/>
</dbReference>
<protein>
    <submittedName>
        <fullName evidence="19">DNA repair protein complementing XP-G cells</fullName>
    </submittedName>
</protein>
<evidence type="ECO:0000256" key="15">
    <source>
        <dbReference type="SAM" id="MobiDB-lite"/>
    </source>
</evidence>
<dbReference type="InterPro" id="IPR029060">
    <property type="entry name" value="PIN-like_dom_sf"/>
</dbReference>
<evidence type="ECO:0000256" key="14">
    <source>
        <dbReference type="SAM" id="Coils"/>
    </source>
</evidence>
<dbReference type="CDD" id="cd09868">
    <property type="entry name" value="PIN_XPG_RAD2"/>
    <property type="match status" value="2"/>
</dbReference>
<keyword evidence="8" id="KW-0227">DNA damage</keyword>
<keyword evidence="12" id="KW-0539">Nucleus</keyword>
<feature type="coiled-coil region" evidence="14">
    <location>
        <begin position="742"/>
        <end position="776"/>
    </location>
</feature>
<evidence type="ECO:0000256" key="11">
    <source>
        <dbReference type="ARBA" id="ARBA00023204"/>
    </source>
</evidence>
<dbReference type="InterPro" id="IPR001044">
    <property type="entry name" value="XPG/Rad2_eukaryotes"/>
</dbReference>
<dbReference type="SUPFAM" id="SSF88723">
    <property type="entry name" value="PIN domain-like"/>
    <property type="match status" value="1"/>
</dbReference>
<dbReference type="GO" id="GO:0000400">
    <property type="term" value="F:four-way junction DNA binding"/>
    <property type="evidence" value="ECO:0007669"/>
    <property type="project" value="UniProtKB-ARBA"/>
</dbReference>
<dbReference type="PROSITE" id="PS00841">
    <property type="entry name" value="XPG_1"/>
    <property type="match status" value="1"/>
</dbReference>
<dbReference type="InterPro" id="IPR006084">
    <property type="entry name" value="XPG/Rad2"/>
</dbReference>
<comment type="similarity">
    <text evidence="3">Belongs to the XPG/RAD2 endonuclease family. XPG subfamily.</text>
</comment>
<dbReference type="SMART" id="SM00279">
    <property type="entry name" value="HhH2"/>
    <property type="match status" value="1"/>
</dbReference>
<keyword evidence="11" id="KW-0234">DNA repair</keyword>
<dbReference type="InterPro" id="IPR036279">
    <property type="entry name" value="5-3_exonuclease_C_sf"/>
</dbReference>
<dbReference type="Proteomes" id="UP000695007">
    <property type="component" value="Unplaced"/>
</dbReference>
<dbReference type="SMART" id="SM00484">
    <property type="entry name" value="XPGI"/>
    <property type="match status" value="1"/>
</dbReference>
<evidence type="ECO:0000256" key="13">
    <source>
        <dbReference type="ARBA" id="ARBA00038112"/>
    </source>
</evidence>
<dbReference type="GO" id="GO:0046872">
    <property type="term" value="F:metal ion binding"/>
    <property type="evidence" value="ECO:0007669"/>
    <property type="project" value="UniProtKB-KW"/>
</dbReference>
<accession>A0AAJ6YY88</accession>
<gene>
    <name evidence="19" type="primary">LOC105369039</name>
</gene>
<sequence length="1155" mass="130856">MGVIGLWRLIDATGKPVPLEKLEGKVLAIDVSIWIHQVIQGYQDRQGNSIPNAHLIGLFNRICKLMYFKIKPVFVFDGGVPLLKKKTTALRRKLKSIATCKAQKLKNDLISNLMKYAVVKGTLDKGNEDSENNAKPRFTDSTVIADSSKFDDMYKLPDIVNDGKSVNSDDYQDSDEESELELSPRKQARWIGNIHNVNVNTEEFKNLPADVRYDILTDLKETRKQNSWGRIHELPAGSNNYSGFQVKRLLKRRYVQESLEFAEKEMGGKTLTLEELDKLLTDQGIQTTQNDEMFRIASDSKTRVIYMKDKPPIQNNENSNDLSNLNLNELSEQDSHSNDKCIDSVSIKSDSSVAVIDNMNAYDFDEDWYSDESFAETTLNDSKLLTKNAIPKTIINPALSYMLENSGLTRDQIMTIVEQSKKNKKRSDDNSSQGSSKRGKKWNSRYLRNKCKRKILFDSSKRKAEIPNSLESATESDVLDVEDSQKFNSESQEIKSIDSNKIITMESSDSESNDFIEISEQFNTKTQQIRTHDSNKTIIMESSDSESNDFIEIQDVPIPESMDSTKLKSNSIQITIKADEELQDDMFADVFSDIHNKADVFSDIDNKADVFNDIDIKADIVDKSKLKLVDNQEKDIFKDNVFAKITEGENSIPDEELNITESVILKKASPDVAVMETNIKIKDDDIHKDSIVEKSETSLITDSSERLKDEELQKEHNYETIAVPKVSTSIFPLEEKELESMKKRLELDQQQISESLGKLERQATDVNDQMKIEAQELLQLFGIPYIVAPMEAEAQCAYLEQIKLTDGTITDDSDIWLFGGECVYKNFFDNNKKVLQFLSSDINHHFKLSRNELILLALLVGSDYTSGLSGVGPVTALEILAAFPSDEKDILRGLRAFSSWYRAGKLSAPGKATLRNKLKNVHIERGFPNQAIVQAYVCPLVDESKESFTWGKPNLILLADYAKKKFGWTKLKFEEIITPVMKKVAENKSQRGIESYFKVQSVPKSIETTLSKRIQLAVQQLGNKSQNIHTTDEIEKVKRTTKSSVGKGRKFKEGTKELLPIAEINEDEKTVEISQEVDEQPSQGNNKIQLKKLMNASTDIIPQKEQDKANALKSKLRAIEIFRKSKKGLNRIKKVKKFVKQIKDEAELSESSSSS</sequence>
<dbReference type="Gene3D" id="3.40.50.1010">
    <property type="entry name" value="5'-nuclease"/>
    <property type="match status" value="2"/>
</dbReference>
<dbReference type="InterPro" id="IPR019974">
    <property type="entry name" value="XPG_CS"/>
</dbReference>
<evidence type="ECO:0000313" key="19">
    <source>
        <dbReference type="RefSeq" id="XP_011506583.1"/>
    </source>
</evidence>
<evidence type="ECO:0000256" key="3">
    <source>
        <dbReference type="ARBA" id="ARBA00005283"/>
    </source>
</evidence>
<evidence type="ECO:0000256" key="10">
    <source>
        <dbReference type="ARBA" id="ARBA00022842"/>
    </source>
</evidence>
<dbReference type="PANTHER" id="PTHR16171:SF7">
    <property type="entry name" value="DNA REPAIR PROTEIN RAD2"/>
    <property type="match status" value="1"/>
</dbReference>
<keyword evidence="6" id="KW-0479">Metal-binding</keyword>
<keyword evidence="14" id="KW-0175">Coiled coil</keyword>
<feature type="domain" description="XPG-I" evidence="16">
    <location>
        <begin position="779"/>
        <end position="848"/>
    </location>
</feature>
<evidence type="ECO:0000256" key="12">
    <source>
        <dbReference type="ARBA" id="ARBA00023242"/>
    </source>
</evidence>
<dbReference type="GO" id="GO:0006289">
    <property type="term" value="P:nucleotide-excision repair"/>
    <property type="evidence" value="ECO:0007669"/>
    <property type="project" value="InterPro"/>
</dbReference>
<dbReference type="InterPro" id="IPR006085">
    <property type="entry name" value="XPG_DNA_repair_N"/>
</dbReference>
<dbReference type="AlphaFoldDB" id="A0AAJ6YY88"/>
<keyword evidence="18" id="KW-1185">Reference proteome</keyword>
<comment type="cofactor">
    <cofactor evidence="1">
        <name>Mg(2+)</name>
        <dbReference type="ChEBI" id="CHEBI:18420"/>
    </cofactor>
</comment>
<evidence type="ECO:0000256" key="1">
    <source>
        <dbReference type="ARBA" id="ARBA00001946"/>
    </source>
</evidence>
<dbReference type="SUPFAM" id="SSF47807">
    <property type="entry name" value="5' to 3' exonuclease, C-terminal subdomain"/>
    <property type="match status" value="1"/>
</dbReference>
<evidence type="ECO:0000256" key="8">
    <source>
        <dbReference type="ARBA" id="ARBA00022763"/>
    </source>
</evidence>
<keyword evidence="5" id="KW-0540">Nuclease</keyword>